<dbReference type="GO" id="GO:0071281">
    <property type="term" value="P:cellular response to iron ion"/>
    <property type="evidence" value="ECO:0007669"/>
    <property type="project" value="TreeGrafter"/>
</dbReference>
<protein>
    <submittedName>
        <fullName evidence="3">ABC-type Fe3+-hydroxamate transport system substrate-binding protein</fullName>
    </submittedName>
</protein>
<accession>A0A4R6P0W3</accession>
<evidence type="ECO:0000313" key="3">
    <source>
        <dbReference type="EMBL" id="TDP29922.1"/>
    </source>
</evidence>
<dbReference type="SUPFAM" id="SSF53807">
    <property type="entry name" value="Helical backbone' metal receptor"/>
    <property type="match status" value="1"/>
</dbReference>
<proteinExistence type="predicted"/>
<gene>
    <name evidence="3" type="ORF">DEU29_11619</name>
</gene>
<dbReference type="OrthoDB" id="6238610at2"/>
<name>A0A4R6P0W3_9GAMM</name>
<keyword evidence="4" id="KW-1185">Reference proteome</keyword>
<keyword evidence="1" id="KW-0732">Signal</keyword>
<feature type="signal peptide" evidence="1">
    <location>
        <begin position="1"/>
        <end position="22"/>
    </location>
</feature>
<evidence type="ECO:0000259" key="2">
    <source>
        <dbReference type="Pfam" id="PF01497"/>
    </source>
</evidence>
<dbReference type="Proteomes" id="UP000295531">
    <property type="component" value="Unassembled WGS sequence"/>
</dbReference>
<dbReference type="EMBL" id="SNXI01000016">
    <property type="protein sequence ID" value="TDP29922.1"/>
    <property type="molecule type" value="Genomic_DNA"/>
</dbReference>
<comment type="caution">
    <text evidence="3">The sequence shown here is derived from an EMBL/GenBank/DDBJ whole genome shotgun (WGS) entry which is preliminary data.</text>
</comment>
<reference evidence="3 4" key="1">
    <citation type="submission" date="2019-03" db="EMBL/GenBank/DDBJ databases">
        <title>Freshwater and sediment microbial communities from various areas in North America, analyzing microbe dynamics in response to fracking.</title>
        <authorList>
            <person name="Lamendella R."/>
        </authorList>
    </citation>
    <scope>NUCLEOTIDE SEQUENCE [LARGE SCALE GENOMIC DNA]</scope>
    <source>
        <strain evidence="3 4">18_TX</strain>
    </source>
</reference>
<dbReference type="PANTHER" id="PTHR30535:SF34">
    <property type="entry name" value="MOLYBDATE-BINDING PROTEIN MOLA"/>
    <property type="match status" value="1"/>
</dbReference>
<sequence>MRFKRYWLLALVLVVTTDTSIAQQQRWVSLNQCVDQLLLRWAPQQLVGITYLSADEPLLKTTAAQVTAHNGTLESILALQPSRVIATAFTDPRLVEQLREYTQVTRLAQPQSWADYKRWRQQLIELGLEEQVSQHAAKTRVQLARLKSQPQQVVFVMPNQWSWGEGSWADTLINQAGWQNLSAAEGSGLVALQLEQLLQWQPDTVILEGFSENSFALANSWRHHPLLKQWLQQQRVTVIDSDKAACPVVNIGLYLDALEQVQQQRVSHDPTT</sequence>
<dbReference type="Pfam" id="PF01497">
    <property type="entry name" value="Peripla_BP_2"/>
    <property type="match status" value="1"/>
</dbReference>
<dbReference type="PANTHER" id="PTHR30535">
    <property type="entry name" value="VITAMIN B12-BINDING PROTEIN"/>
    <property type="match status" value="1"/>
</dbReference>
<feature type="chain" id="PRO_5020242294" evidence="1">
    <location>
        <begin position="23"/>
        <end position="272"/>
    </location>
</feature>
<evidence type="ECO:0000256" key="1">
    <source>
        <dbReference type="SAM" id="SignalP"/>
    </source>
</evidence>
<dbReference type="InterPro" id="IPR050902">
    <property type="entry name" value="ABC_Transporter_SBP"/>
</dbReference>
<organism evidence="3 4">
    <name type="scientific">Idiomarina aquatica</name>
    <dbReference type="NCBI Taxonomy" id="1327752"/>
    <lineage>
        <taxon>Bacteria</taxon>
        <taxon>Pseudomonadati</taxon>
        <taxon>Pseudomonadota</taxon>
        <taxon>Gammaproteobacteria</taxon>
        <taxon>Alteromonadales</taxon>
        <taxon>Idiomarinaceae</taxon>
        <taxon>Idiomarina</taxon>
    </lineage>
</organism>
<feature type="domain" description="Fe/B12 periplasmic-binding" evidence="2">
    <location>
        <begin position="28"/>
        <end position="210"/>
    </location>
</feature>
<dbReference type="Gene3D" id="3.40.50.1980">
    <property type="entry name" value="Nitrogenase molybdenum iron protein domain"/>
    <property type="match status" value="2"/>
</dbReference>
<dbReference type="RefSeq" id="WP_133540359.1">
    <property type="nucleotide sequence ID" value="NZ_SNXI01000016.1"/>
</dbReference>
<dbReference type="InterPro" id="IPR002491">
    <property type="entry name" value="ABC_transptr_periplasmic_BD"/>
</dbReference>
<dbReference type="AlphaFoldDB" id="A0A4R6P0W3"/>
<evidence type="ECO:0000313" key="4">
    <source>
        <dbReference type="Proteomes" id="UP000295531"/>
    </source>
</evidence>